<keyword evidence="4" id="KW-1185">Reference proteome</keyword>
<feature type="region of interest" description="Disordered" evidence="2">
    <location>
        <begin position="284"/>
        <end position="393"/>
    </location>
</feature>
<dbReference type="GeneID" id="85313279"/>
<protein>
    <submittedName>
        <fullName evidence="3">Uncharacterized protein</fullName>
    </submittedName>
</protein>
<evidence type="ECO:0000256" key="2">
    <source>
        <dbReference type="SAM" id="MobiDB-lite"/>
    </source>
</evidence>
<evidence type="ECO:0000256" key="1">
    <source>
        <dbReference type="SAM" id="Coils"/>
    </source>
</evidence>
<keyword evidence="1" id="KW-0175">Coiled coil</keyword>
<proteinExistence type="predicted"/>
<reference evidence="3" key="1">
    <citation type="submission" date="2023-06" db="EMBL/GenBank/DDBJ databases">
        <title>Genome-scale phylogeny and comparative genomics of the fungal order Sordariales.</title>
        <authorList>
            <consortium name="Lawrence Berkeley National Laboratory"/>
            <person name="Hensen N."/>
            <person name="Bonometti L."/>
            <person name="Westerberg I."/>
            <person name="Brannstrom I.O."/>
            <person name="Guillou S."/>
            <person name="Cros-Aarteil S."/>
            <person name="Calhoun S."/>
            <person name="Haridas S."/>
            <person name="Kuo A."/>
            <person name="Mondo S."/>
            <person name="Pangilinan J."/>
            <person name="Riley R."/>
            <person name="Labutti K."/>
            <person name="Andreopoulos B."/>
            <person name="Lipzen A."/>
            <person name="Chen C."/>
            <person name="Yanf M."/>
            <person name="Daum C."/>
            <person name="Ng V."/>
            <person name="Clum A."/>
            <person name="Steindorff A."/>
            <person name="Ohm R."/>
            <person name="Martin F."/>
            <person name="Silar P."/>
            <person name="Natvig D."/>
            <person name="Lalanne C."/>
            <person name="Gautier V."/>
            <person name="Ament-Velasquez S.L."/>
            <person name="Kruys A."/>
            <person name="Hutchinson M.I."/>
            <person name="Powell A.J."/>
            <person name="Barry K."/>
            <person name="Miller A.N."/>
            <person name="Grigoriev I.V."/>
            <person name="Debuchy R."/>
            <person name="Gladieux P."/>
            <person name="Thoren M.H."/>
            <person name="Johannesson H."/>
        </authorList>
    </citation>
    <scope>NUCLEOTIDE SEQUENCE</scope>
    <source>
        <strain evidence="3">8032-3</strain>
    </source>
</reference>
<sequence>MSTSPSEQSEGGVPLLSSPRTPPRWANDRLSIHGGDRKEEAGGYARSPFPNSEPEPRSYYGVRPPRPISDGEFLRSNFSSPDYACPAPIVAYNSTVLETIPAGSVAPPPAHPSTSRGYYSADNSKHGIEEMSKSIGNLNTTAHPDQQAAHFHVRIAHQRINGIIQGARRRADMPPQFAHQLEYELKETSQSLARVTLAIDKLSRHLEEKMVDCDRVQATAGLQAVEIERLRHDIDTARRETQSAETNSEELQKTYQDVLRSMEEQSKIDQEKIKMYEEQLNGKRHLFFAPASRDPREKTNGSNSTNRANTPTTGMTSVSHSSRMASPRIPFAVPPRPSSAFPGAGPRSSGSKPRSTPALRASYNNTGNGGHYKFEEPRPRYTSNELGSPVASGPSQALVAKASPEVEATIMHWQESFGKVFSMVHGWCSTYANQVKTDDAAQIQARAPRLWDYISDIIYPGRPESGASHAKYLLQEGSSRVYFVERLMLQYIINCMFAVEGWTEFREDVDSKLNALSQRLQSTELYKTFERQSIVDQIASHINIILMDPEFPSFRQRKENFHHQRLKTIVGPLMDSSASRSDAAYDLHNITVLVLQASANMFQSRQHIQFAWSNTCSKFSVESHAAKETVVDPVTLQMKQWRLKLVVTPLITLRDDRGLTAVPRRVLRSEVLVMN</sequence>
<feature type="compositionally biased region" description="Polar residues" evidence="2">
    <location>
        <begin position="300"/>
        <end position="324"/>
    </location>
</feature>
<dbReference type="EMBL" id="MU839015">
    <property type="protein sequence ID" value="KAK1765510.1"/>
    <property type="molecule type" value="Genomic_DNA"/>
</dbReference>
<dbReference type="AlphaFoldDB" id="A0AAJ0FLW3"/>
<dbReference type="Proteomes" id="UP001244011">
    <property type="component" value="Unassembled WGS sequence"/>
</dbReference>
<feature type="coiled-coil region" evidence="1">
    <location>
        <begin position="227"/>
        <end position="279"/>
    </location>
</feature>
<feature type="region of interest" description="Disordered" evidence="2">
    <location>
        <begin position="1"/>
        <end position="64"/>
    </location>
</feature>
<name>A0AAJ0FLW3_9PEZI</name>
<feature type="compositionally biased region" description="Basic and acidic residues" evidence="2">
    <location>
        <begin position="26"/>
        <end position="41"/>
    </location>
</feature>
<evidence type="ECO:0000313" key="4">
    <source>
        <dbReference type="Proteomes" id="UP001244011"/>
    </source>
</evidence>
<evidence type="ECO:0000313" key="3">
    <source>
        <dbReference type="EMBL" id="KAK1765510.1"/>
    </source>
</evidence>
<gene>
    <name evidence="3" type="ORF">QBC33DRAFT_560877</name>
</gene>
<dbReference type="RefSeq" id="XP_060281723.1">
    <property type="nucleotide sequence ID" value="XM_060430092.1"/>
</dbReference>
<comment type="caution">
    <text evidence="3">The sequence shown here is derived from an EMBL/GenBank/DDBJ whole genome shotgun (WGS) entry which is preliminary data.</text>
</comment>
<accession>A0AAJ0FLW3</accession>
<organism evidence="3 4">
    <name type="scientific">Phialemonium atrogriseum</name>
    <dbReference type="NCBI Taxonomy" id="1093897"/>
    <lineage>
        <taxon>Eukaryota</taxon>
        <taxon>Fungi</taxon>
        <taxon>Dikarya</taxon>
        <taxon>Ascomycota</taxon>
        <taxon>Pezizomycotina</taxon>
        <taxon>Sordariomycetes</taxon>
        <taxon>Sordariomycetidae</taxon>
        <taxon>Cephalothecales</taxon>
        <taxon>Cephalothecaceae</taxon>
        <taxon>Phialemonium</taxon>
    </lineage>
</organism>